<dbReference type="InterPro" id="IPR008983">
    <property type="entry name" value="Tumour_necrosis_fac-like_dom"/>
</dbReference>
<evidence type="ECO:0000259" key="5">
    <source>
        <dbReference type="PROSITE" id="PS50871"/>
    </source>
</evidence>
<dbReference type="SMART" id="SM00110">
    <property type="entry name" value="C1Q"/>
    <property type="match status" value="1"/>
</dbReference>
<feature type="domain" description="C1q" evidence="5">
    <location>
        <begin position="13"/>
        <end position="144"/>
    </location>
</feature>
<dbReference type="PANTHER" id="PTHR22923">
    <property type="entry name" value="CEREBELLIN-RELATED"/>
    <property type="match status" value="1"/>
</dbReference>
<feature type="chain" id="PRO_5002110718" description="C1q domain-containing protein" evidence="4">
    <location>
        <begin position="18"/>
        <end position="144"/>
    </location>
</feature>
<dbReference type="InterPro" id="IPR050822">
    <property type="entry name" value="Cerebellin_Synaptic_Org"/>
</dbReference>
<keyword evidence="3 4" id="KW-0732">Signal</keyword>
<reference evidence="6" key="1">
    <citation type="submission" date="2014-12" db="EMBL/GenBank/DDBJ databases">
        <title>Insight into the proteome of Arion vulgaris.</title>
        <authorList>
            <person name="Aradska J."/>
            <person name="Bulat T."/>
            <person name="Smidak R."/>
            <person name="Sarate P."/>
            <person name="Gangsoo J."/>
            <person name="Sialana F."/>
            <person name="Bilban M."/>
            <person name="Lubec G."/>
        </authorList>
    </citation>
    <scope>NUCLEOTIDE SEQUENCE</scope>
    <source>
        <tissue evidence="6">Skin</tissue>
    </source>
</reference>
<evidence type="ECO:0000256" key="3">
    <source>
        <dbReference type="ARBA" id="ARBA00022729"/>
    </source>
</evidence>
<evidence type="ECO:0000313" key="6">
    <source>
        <dbReference type="EMBL" id="CEK49394.1"/>
    </source>
</evidence>
<dbReference type="Pfam" id="PF00386">
    <property type="entry name" value="C1q"/>
    <property type="match status" value="1"/>
</dbReference>
<feature type="signal peptide" evidence="4">
    <location>
        <begin position="1"/>
        <end position="17"/>
    </location>
</feature>
<dbReference type="SUPFAM" id="SSF49842">
    <property type="entry name" value="TNF-like"/>
    <property type="match status" value="1"/>
</dbReference>
<sequence length="144" mass="15762">AVSVILPALFCIHSADGIAFTVGFKSSQTAFAYSNVVYDQVFLNEGNGYNAATGVFKAPKGGIYIFYFVALNTYGGQFLLDLYQNENYLASAYSQPSGHNSAGHLMSLRLIKGDRVFIKARINSALLGRPMEVYTTFTGYWIDA</sequence>
<evidence type="ECO:0000256" key="1">
    <source>
        <dbReference type="ARBA" id="ARBA00004613"/>
    </source>
</evidence>
<accession>A0A0B6XZR2</accession>
<dbReference type="GO" id="GO:0005576">
    <property type="term" value="C:extracellular region"/>
    <property type="evidence" value="ECO:0007669"/>
    <property type="project" value="UniProtKB-SubCell"/>
</dbReference>
<proteinExistence type="predicted"/>
<evidence type="ECO:0000256" key="4">
    <source>
        <dbReference type="SAM" id="SignalP"/>
    </source>
</evidence>
<gene>
    <name evidence="6" type="primary">ORF7579</name>
</gene>
<dbReference type="AlphaFoldDB" id="A0A0B6XZR2"/>
<dbReference type="PROSITE" id="PS50871">
    <property type="entry name" value="C1Q"/>
    <property type="match status" value="1"/>
</dbReference>
<organism evidence="6">
    <name type="scientific">Arion vulgaris</name>
    <dbReference type="NCBI Taxonomy" id="1028688"/>
    <lineage>
        <taxon>Eukaryota</taxon>
        <taxon>Metazoa</taxon>
        <taxon>Spiralia</taxon>
        <taxon>Lophotrochozoa</taxon>
        <taxon>Mollusca</taxon>
        <taxon>Gastropoda</taxon>
        <taxon>Heterobranchia</taxon>
        <taxon>Euthyneura</taxon>
        <taxon>Panpulmonata</taxon>
        <taxon>Eupulmonata</taxon>
        <taxon>Stylommatophora</taxon>
        <taxon>Helicina</taxon>
        <taxon>Arionoidea</taxon>
        <taxon>Arionidae</taxon>
        <taxon>Arion</taxon>
    </lineage>
</organism>
<comment type="subcellular location">
    <subcellularLocation>
        <location evidence="1">Secreted</location>
    </subcellularLocation>
</comment>
<name>A0A0B6XZR2_9EUPU</name>
<dbReference type="PRINTS" id="PR00007">
    <property type="entry name" value="COMPLEMNTC1Q"/>
</dbReference>
<feature type="non-terminal residue" evidence="6">
    <location>
        <position position="1"/>
    </location>
</feature>
<keyword evidence="2" id="KW-0964">Secreted</keyword>
<dbReference type="EMBL" id="HACG01002529">
    <property type="protein sequence ID" value="CEK49394.1"/>
    <property type="molecule type" value="Transcribed_RNA"/>
</dbReference>
<dbReference type="InterPro" id="IPR001073">
    <property type="entry name" value="C1q_dom"/>
</dbReference>
<dbReference type="Gene3D" id="2.60.120.40">
    <property type="match status" value="1"/>
</dbReference>
<evidence type="ECO:0000256" key="2">
    <source>
        <dbReference type="ARBA" id="ARBA00022525"/>
    </source>
</evidence>
<dbReference type="PANTHER" id="PTHR22923:SF116">
    <property type="entry name" value="C1Q DOMAIN-CONTAINING PROTEIN"/>
    <property type="match status" value="1"/>
</dbReference>
<protein>
    <recommendedName>
        <fullName evidence="5">C1q domain-containing protein</fullName>
    </recommendedName>
</protein>